<proteinExistence type="predicted"/>
<organism evidence="3 4">
    <name type="scientific">Tigriopus californicus</name>
    <name type="common">Marine copepod</name>
    <dbReference type="NCBI Taxonomy" id="6832"/>
    <lineage>
        <taxon>Eukaryota</taxon>
        <taxon>Metazoa</taxon>
        <taxon>Ecdysozoa</taxon>
        <taxon>Arthropoda</taxon>
        <taxon>Crustacea</taxon>
        <taxon>Multicrustacea</taxon>
        <taxon>Hexanauplia</taxon>
        <taxon>Copepoda</taxon>
        <taxon>Harpacticoida</taxon>
        <taxon>Harpacticidae</taxon>
        <taxon>Tigriopus</taxon>
    </lineage>
</organism>
<sequence>LRKWPLWLTFLLRHFVKLDINPELWFAQCEAAFELSNVTSEKTKFNHCLAVLEPDVLRKVQSCIHSPDPTNPYEYFKTSLLRATTKPVPQRVQDVMDMRLGDRRPLAEDNPDESAVFRQLFLQKLPASLQPGLSSVPGLMDDMALLADTQVATLRNLGAQAGHLAGAVSQRCSACEISRRDDSFSSPGVLAAYQQHGKPNKYFAYTHPSSG</sequence>
<dbReference type="PANTHER" id="PTHR33327:SF3">
    <property type="entry name" value="RNA-DIRECTED DNA POLYMERASE"/>
    <property type="match status" value="1"/>
</dbReference>
<evidence type="ECO:0000259" key="2">
    <source>
        <dbReference type="Pfam" id="PF23055"/>
    </source>
</evidence>
<gene>
    <name evidence="3" type="ORF">TCAL_15461</name>
</gene>
<feature type="chain" id="PRO_5022069724" description="DUF7041 domain-containing protein" evidence="1">
    <location>
        <begin position="21"/>
        <end position="211"/>
    </location>
</feature>
<dbReference type="PANTHER" id="PTHR33327">
    <property type="entry name" value="ENDONUCLEASE"/>
    <property type="match status" value="1"/>
</dbReference>
<evidence type="ECO:0000313" key="3">
    <source>
        <dbReference type="EMBL" id="TRY80575.1"/>
    </source>
</evidence>
<dbReference type="AlphaFoldDB" id="A0A553PSC2"/>
<protein>
    <recommendedName>
        <fullName evidence="2">DUF7041 domain-containing protein</fullName>
    </recommendedName>
</protein>
<dbReference type="InterPro" id="IPR055469">
    <property type="entry name" value="DUF7041"/>
</dbReference>
<dbReference type="EMBL" id="VCGU01000001">
    <property type="protein sequence ID" value="TRY80575.1"/>
    <property type="molecule type" value="Genomic_DNA"/>
</dbReference>
<feature type="domain" description="DUF7041" evidence="2">
    <location>
        <begin position="21"/>
        <end position="94"/>
    </location>
</feature>
<evidence type="ECO:0000256" key="1">
    <source>
        <dbReference type="SAM" id="SignalP"/>
    </source>
</evidence>
<reference evidence="3 4" key="1">
    <citation type="journal article" date="2018" name="Nat. Ecol. Evol.">
        <title>Genomic signatures of mitonuclear coevolution across populations of Tigriopus californicus.</title>
        <authorList>
            <person name="Barreto F.S."/>
            <person name="Watson E.T."/>
            <person name="Lima T.G."/>
            <person name="Willett C.S."/>
            <person name="Edmands S."/>
            <person name="Li W."/>
            <person name="Burton R.S."/>
        </authorList>
    </citation>
    <scope>NUCLEOTIDE SEQUENCE [LARGE SCALE GENOMIC DNA]</scope>
    <source>
        <strain evidence="3 4">San Diego</strain>
    </source>
</reference>
<evidence type="ECO:0000313" key="4">
    <source>
        <dbReference type="Proteomes" id="UP000318571"/>
    </source>
</evidence>
<keyword evidence="4" id="KW-1185">Reference proteome</keyword>
<feature type="signal peptide" evidence="1">
    <location>
        <begin position="1"/>
        <end position="20"/>
    </location>
</feature>
<name>A0A553PSC2_TIGCA</name>
<dbReference type="Pfam" id="PF23055">
    <property type="entry name" value="DUF7041"/>
    <property type="match status" value="1"/>
</dbReference>
<comment type="caution">
    <text evidence="3">The sequence shown here is derived from an EMBL/GenBank/DDBJ whole genome shotgun (WGS) entry which is preliminary data.</text>
</comment>
<feature type="non-terminal residue" evidence="3">
    <location>
        <position position="1"/>
    </location>
</feature>
<accession>A0A553PSC2</accession>
<dbReference type="Proteomes" id="UP000318571">
    <property type="component" value="Chromosome 12"/>
</dbReference>
<keyword evidence="1" id="KW-0732">Signal</keyword>
<feature type="non-terminal residue" evidence="3">
    <location>
        <position position="211"/>
    </location>
</feature>